<dbReference type="PATRIC" id="fig|189381.12.peg.4297"/>
<dbReference type="AlphaFoldDB" id="A0A0M0G2S1"/>
<evidence type="ECO:0000313" key="2">
    <source>
        <dbReference type="Proteomes" id="UP000037405"/>
    </source>
</evidence>
<proteinExistence type="predicted"/>
<name>A0A0M0G2S1_9BACI</name>
<evidence type="ECO:0008006" key="3">
    <source>
        <dbReference type="Google" id="ProtNLM"/>
    </source>
</evidence>
<dbReference type="EMBL" id="LGUE01000005">
    <property type="protein sequence ID" value="KON83771.1"/>
    <property type="molecule type" value="Genomic_DNA"/>
</dbReference>
<dbReference type="Proteomes" id="UP000037405">
    <property type="component" value="Unassembled WGS sequence"/>
</dbReference>
<dbReference type="SUPFAM" id="SSF52540">
    <property type="entry name" value="P-loop containing nucleoside triphosphate hydrolases"/>
    <property type="match status" value="1"/>
</dbReference>
<dbReference type="STRING" id="189381.GCA_900166615_02165"/>
<reference evidence="2" key="1">
    <citation type="submission" date="2015-07" db="EMBL/GenBank/DDBJ databases">
        <title>Fjat-14235 jcm11544.</title>
        <authorList>
            <person name="Liu B."/>
            <person name="Wang J."/>
            <person name="Zhu Y."/>
            <person name="Liu G."/>
            <person name="Chen Q."/>
            <person name="Chen Z."/>
            <person name="Lan J."/>
            <person name="Che J."/>
            <person name="Ge C."/>
            <person name="Shi H."/>
            <person name="Pan Z."/>
            <person name="Liu X."/>
        </authorList>
    </citation>
    <scope>NUCLEOTIDE SEQUENCE [LARGE SCALE GENOMIC DNA]</scope>
    <source>
        <strain evidence="2">JCM 11544</strain>
    </source>
</reference>
<gene>
    <name evidence="1" type="ORF">AF331_16520</name>
</gene>
<dbReference type="NCBIfam" id="NF006085">
    <property type="entry name" value="PRK08233.1"/>
    <property type="match status" value="1"/>
</dbReference>
<dbReference type="OrthoDB" id="6291705at2"/>
<dbReference type="RefSeq" id="WP_053429175.1">
    <property type="nucleotide sequence ID" value="NZ_CP197480.1"/>
</dbReference>
<protein>
    <recommendedName>
        <fullName evidence="3">Uridine kinase</fullName>
    </recommendedName>
</protein>
<comment type="caution">
    <text evidence="1">The sequence shown here is derived from an EMBL/GenBank/DDBJ whole genome shotgun (WGS) entry which is preliminary data.</text>
</comment>
<dbReference type="Gene3D" id="3.40.50.300">
    <property type="entry name" value="P-loop containing nucleotide triphosphate hydrolases"/>
    <property type="match status" value="1"/>
</dbReference>
<dbReference type="InterPro" id="IPR027417">
    <property type="entry name" value="P-loop_NTPase"/>
</dbReference>
<evidence type="ECO:0000313" key="1">
    <source>
        <dbReference type="EMBL" id="KON83771.1"/>
    </source>
</evidence>
<accession>A0A0M0G2S1</accession>
<keyword evidence="2" id="KW-1185">Reference proteome</keyword>
<organism evidence="1 2">
    <name type="scientific">Rossellomorea marisflavi</name>
    <dbReference type="NCBI Taxonomy" id="189381"/>
    <lineage>
        <taxon>Bacteria</taxon>
        <taxon>Bacillati</taxon>
        <taxon>Bacillota</taxon>
        <taxon>Bacilli</taxon>
        <taxon>Bacillales</taxon>
        <taxon>Bacillaceae</taxon>
        <taxon>Rossellomorea</taxon>
    </lineage>
</organism>
<sequence length="178" mass="19869">MKRKIPKVIAIAAVSGGGKSTIASCLKEKLGNSIALYFDDYDFKGPEDMIEWIENGCNPNEWDLTPLICEIQSLQTEPLDTIILDFPFAYLHDASSNLIDFTVFIDTPLDLALARRISRDFKHASVEDILGDLDHYISRGRQGYLAMLHTIKPNSDLVVDGTLSISEIADIITEHIDE</sequence>